<name>A0A6A1WQF4_9ROSI</name>
<evidence type="ECO:0000313" key="1">
    <source>
        <dbReference type="EMBL" id="KAB1226846.1"/>
    </source>
</evidence>
<keyword evidence="2" id="KW-1185">Reference proteome</keyword>
<evidence type="ECO:0000313" key="2">
    <source>
        <dbReference type="Proteomes" id="UP000516437"/>
    </source>
</evidence>
<dbReference type="Proteomes" id="UP000516437">
    <property type="component" value="Chromosome 1"/>
</dbReference>
<dbReference type="AlphaFoldDB" id="A0A6A1WQF4"/>
<reference evidence="1 2" key="1">
    <citation type="journal article" date="2019" name="Plant Biotechnol. J.">
        <title>The red bayberry genome and genetic basis of sex determination.</title>
        <authorList>
            <person name="Jia H.M."/>
            <person name="Jia H.J."/>
            <person name="Cai Q.L."/>
            <person name="Wang Y."/>
            <person name="Zhao H.B."/>
            <person name="Yang W.F."/>
            <person name="Wang G.Y."/>
            <person name="Li Y.H."/>
            <person name="Zhan D.L."/>
            <person name="Shen Y.T."/>
            <person name="Niu Q.F."/>
            <person name="Chang L."/>
            <person name="Qiu J."/>
            <person name="Zhao L."/>
            <person name="Xie H.B."/>
            <person name="Fu W.Y."/>
            <person name="Jin J."/>
            <person name="Li X.W."/>
            <person name="Jiao Y."/>
            <person name="Zhou C.C."/>
            <person name="Tu T."/>
            <person name="Chai C.Y."/>
            <person name="Gao J.L."/>
            <person name="Fan L.J."/>
            <person name="van de Weg E."/>
            <person name="Wang J.Y."/>
            <person name="Gao Z.S."/>
        </authorList>
    </citation>
    <scope>NUCLEOTIDE SEQUENCE [LARGE SCALE GENOMIC DNA]</scope>
    <source>
        <tissue evidence="1">Leaves</tissue>
    </source>
</reference>
<gene>
    <name evidence="1" type="ORF">CJ030_MR1G012150</name>
</gene>
<protein>
    <submittedName>
        <fullName evidence="1">Uncharacterized protein</fullName>
    </submittedName>
</protein>
<sequence>MGRESSDLGMTYSLVGVGQHGALERRSGRSSRGDNMFSLERAKIILKIAAAIFLCDPNLFIHFILH</sequence>
<dbReference type="EMBL" id="RXIC02000019">
    <property type="protein sequence ID" value="KAB1226846.1"/>
    <property type="molecule type" value="Genomic_DNA"/>
</dbReference>
<comment type="caution">
    <text evidence="1">The sequence shown here is derived from an EMBL/GenBank/DDBJ whole genome shotgun (WGS) entry which is preliminary data.</text>
</comment>
<organism evidence="1 2">
    <name type="scientific">Morella rubra</name>
    <name type="common">Chinese bayberry</name>
    <dbReference type="NCBI Taxonomy" id="262757"/>
    <lineage>
        <taxon>Eukaryota</taxon>
        <taxon>Viridiplantae</taxon>
        <taxon>Streptophyta</taxon>
        <taxon>Embryophyta</taxon>
        <taxon>Tracheophyta</taxon>
        <taxon>Spermatophyta</taxon>
        <taxon>Magnoliopsida</taxon>
        <taxon>eudicotyledons</taxon>
        <taxon>Gunneridae</taxon>
        <taxon>Pentapetalae</taxon>
        <taxon>rosids</taxon>
        <taxon>fabids</taxon>
        <taxon>Fagales</taxon>
        <taxon>Myricaceae</taxon>
        <taxon>Morella</taxon>
    </lineage>
</organism>
<proteinExistence type="predicted"/>
<accession>A0A6A1WQF4</accession>